<sequence>MIARALTFLWICLSSAVSAQGFAGLGTDADGYALPSAQTALTFPTDHLSHPDFRIEWWYLTANLQGADGREYGVQWTLFRSALAPETGSGWQTPQIWMGHAALTSARTHRFAQKLARGGIGQAGVTAAPFDAFIDDWQMQSQATTGDPLDALILRARGDDFAYDLNMRAQGDLVLQGDQGFSLKSPTGEASYYYSQPFYQVSGTLTLPDGDIAVTGQAWLDHEWSSQPLNEDQDGWDWLSLHFEDGSKMMGFGLRSGSGAHFTSATWVTPVGETTAYGDGALALEPLETARVAGRDLPVRWRVTLPARGIDIVTEPLNPQSWMGTGFPYWEGPIRFSGTHSGSGYLEMTGYD</sequence>
<protein>
    <submittedName>
        <fullName evidence="3">Predicted secreted hydrolase</fullName>
    </submittedName>
</protein>
<dbReference type="PANTHER" id="PTHR38591:SF1">
    <property type="entry name" value="BLL1000 PROTEIN"/>
    <property type="match status" value="1"/>
</dbReference>
<evidence type="ECO:0000256" key="1">
    <source>
        <dbReference type="SAM" id="SignalP"/>
    </source>
</evidence>
<feature type="domain" description="AttH" evidence="2">
    <location>
        <begin position="55"/>
        <end position="226"/>
    </location>
</feature>
<proteinExistence type="predicted"/>
<evidence type="ECO:0000259" key="2">
    <source>
        <dbReference type="Pfam" id="PF07143"/>
    </source>
</evidence>
<dbReference type="Pfam" id="PF17186">
    <property type="entry name" value="Lipocalin_9"/>
    <property type="match status" value="1"/>
</dbReference>
<dbReference type="SUPFAM" id="SSF159245">
    <property type="entry name" value="AttH-like"/>
    <property type="match status" value="1"/>
</dbReference>
<dbReference type="Gene3D" id="2.40.370.10">
    <property type="entry name" value="AttH-like domain"/>
    <property type="match status" value="2"/>
</dbReference>
<dbReference type="Proteomes" id="UP000198417">
    <property type="component" value="Unassembled WGS sequence"/>
</dbReference>
<dbReference type="OrthoDB" id="9770826at2"/>
<evidence type="ECO:0000313" key="3">
    <source>
        <dbReference type="EMBL" id="SNR51498.1"/>
    </source>
</evidence>
<keyword evidence="1" id="KW-0732">Signal</keyword>
<accession>A0A238WYK1</accession>
<gene>
    <name evidence="3" type="ORF">SAMN06265370_10862</name>
</gene>
<name>A0A238WYK1_9RHOB</name>
<dbReference type="EMBL" id="FZNN01000008">
    <property type="protein sequence ID" value="SNR51498.1"/>
    <property type="molecule type" value="Genomic_DNA"/>
</dbReference>
<reference evidence="3 4" key="1">
    <citation type="submission" date="2017-06" db="EMBL/GenBank/DDBJ databases">
        <authorList>
            <person name="Kim H.J."/>
            <person name="Triplett B.A."/>
        </authorList>
    </citation>
    <scope>NUCLEOTIDE SEQUENCE [LARGE SCALE GENOMIC DNA]</scope>
    <source>
        <strain evidence="3 4">DSM 29052</strain>
    </source>
</reference>
<evidence type="ECO:0000313" key="4">
    <source>
        <dbReference type="Proteomes" id="UP000198417"/>
    </source>
</evidence>
<dbReference type="InterPro" id="IPR010791">
    <property type="entry name" value="AttH_dom"/>
</dbReference>
<feature type="signal peptide" evidence="1">
    <location>
        <begin position="1"/>
        <end position="19"/>
    </location>
</feature>
<dbReference type="PANTHER" id="PTHR38591">
    <property type="entry name" value="HYDROLASE"/>
    <property type="match status" value="1"/>
</dbReference>
<dbReference type="GO" id="GO:0016787">
    <property type="term" value="F:hydrolase activity"/>
    <property type="evidence" value="ECO:0007669"/>
    <property type="project" value="UniProtKB-KW"/>
</dbReference>
<keyword evidence="4" id="KW-1185">Reference proteome</keyword>
<feature type="chain" id="PRO_5013348555" evidence="1">
    <location>
        <begin position="20"/>
        <end position="352"/>
    </location>
</feature>
<organism evidence="3 4">
    <name type="scientific">Puniceibacterium sediminis</name>
    <dbReference type="NCBI Taxonomy" id="1608407"/>
    <lineage>
        <taxon>Bacteria</taxon>
        <taxon>Pseudomonadati</taxon>
        <taxon>Pseudomonadota</taxon>
        <taxon>Alphaproteobacteria</taxon>
        <taxon>Rhodobacterales</taxon>
        <taxon>Paracoccaceae</taxon>
        <taxon>Puniceibacterium</taxon>
    </lineage>
</organism>
<keyword evidence="3" id="KW-0378">Hydrolase</keyword>
<dbReference type="AlphaFoldDB" id="A0A238WYK1"/>
<dbReference type="InterPro" id="IPR023374">
    <property type="entry name" value="AttH-like_dom_sf"/>
</dbReference>
<dbReference type="RefSeq" id="WP_089270481.1">
    <property type="nucleotide sequence ID" value="NZ_FZNN01000008.1"/>
</dbReference>
<dbReference type="Pfam" id="PF07143">
    <property type="entry name" value="CrtC"/>
    <property type="match status" value="1"/>
</dbReference>